<reference evidence="3" key="3">
    <citation type="submission" date="2015-04" db="UniProtKB">
        <authorList>
            <consortium name="EnsemblPlants"/>
        </authorList>
    </citation>
    <scope>IDENTIFICATION</scope>
    <source>
        <strain evidence="3">cv. Jemalong A17</strain>
    </source>
</reference>
<evidence type="ECO:0000313" key="3">
    <source>
        <dbReference type="EnsemblPlants" id="KEH37334"/>
    </source>
</evidence>
<feature type="region of interest" description="Disordered" evidence="1">
    <location>
        <begin position="1"/>
        <end position="23"/>
    </location>
</feature>
<evidence type="ECO:0000256" key="1">
    <source>
        <dbReference type="SAM" id="MobiDB-lite"/>
    </source>
</evidence>
<proteinExistence type="predicted"/>
<protein>
    <submittedName>
        <fullName evidence="2 3">Uncharacterized protein</fullName>
    </submittedName>
</protein>
<reference evidence="2 4" key="1">
    <citation type="journal article" date="2011" name="Nature">
        <title>The Medicago genome provides insight into the evolution of rhizobial symbioses.</title>
        <authorList>
            <person name="Young N.D."/>
            <person name="Debelle F."/>
            <person name="Oldroyd G.E."/>
            <person name="Geurts R."/>
            <person name="Cannon S.B."/>
            <person name="Udvardi M.K."/>
            <person name="Benedito V.A."/>
            <person name="Mayer K.F."/>
            <person name="Gouzy J."/>
            <person name="Schoof H."/>
            <person name="Van de Peer Y."/>
            <person name="Proost S."/>
            <person name="Cook D.R."/>
            <person name="Meyers B.C."/>
            <person name="Spannagl M."/>
            <person name="Cheung F."/>
            <person name="De Mita S."/>
            <person name="Krishnakumar V."/>
            <person name="Gundlach H."/>
            <person name="Zhou S."/>
            <person name="Mudge J."/>
            <person name="Bharti A.K."/>
            <person name="Murray J.D."/>
            <person name="Naoumkina M.A."/>
            <person name="Rosen B."/>
            <person name="Silverstein K.A."/>
            <person name="Tang H."/>
            <person name="Rombauts S."/>
            <person name="Zhao P.X."/>
            <person name="Zhou P."/>
            <person name="Barbe V."/>
            <person name="Bardou P."/>
            <person name="Bechner M."/>
            <person name="Bellec A."/>
            <person name="Berger A."/>
            <person name="Berges H."/>
            <person name="Bidwell S."/>
            <person name="Bisseling T."/>
            <person name="Choisne N."/>
            <person name="Couloux A."/>
            <person name="Denny R."/>
            <person name="Deshpande S."/>
            <person name="Dai X."/>
            <person name="Doyle J.J."/>
            <person name="Dudez A.M."/>
            <person name="Farmer A.D."/>
            <person name="Fouteau S."/>
            <person name="Franken C."/>
            <person name="Gibelin C."/>
            <person name="Gish J."/>
            <person name="Goldstein S."/>
            <person name="Gonzalez A.J."/>
            <person name="Green P.J."/>
            <person name="Hallab A."/>
            <person name="Hartog M."/>
            <person name="Hua A."/>
            <person name="Humphray S.J."/>
            <person name="Jeong D.H."/>
            <person name="Jing Y."/>
            <person name="Jocker A."/>
            <person name="Kenton S.M."/>
            <person name="Kim D.J."/>
            <person name="Klee K."/>
            <person name="Lai H."/>
            <person name="Lang C."/>
            <person name="Lin S."/>
            <person name="Macmil S.L."/>
            <person name="Magdelenat G."/>
            <person name="Matthews L."/>
            <person name="McCorrison J."/>
            <person name="Monaghan E.L."/>
            <person name="Mun J.H."/>
            <person name="Najar F.Z."/>
            <person name="Nicholson C."/>
            <person name="Noirot C."/>
            <person name="O'Bleness M."/>
            <person name="Paule C.R."/>
            <person name="Poulain J."/>
            <person name="Prion F."/>
            <person name="Qin B."/>
            <person name="Qu C."/>
            <person name="Retzel E.F."/>
            <person name="Riddle C."/>
            <person name="Sallet E."/>
            <person name="Samain S."/>
            <person name="Samson N."/>
            <person name="Sanders I."/>
            <person name="Saurat O."/>
            <person name="Scarpelli C."/>
            <person name="Schiex T."/>
            <person name="Segurens B."/>
            <person name="Severin A.J."/>
            <person name="Sherrier D.J."/>
            <person name="Shi R."/>
            <person name="Sims S."/>
            <person name="Singer S.R."/>
            <person name="Sinharoy S."/>
            <person name="Sterck L."/>
            <person name="Viollet A."/>
            <person name="Wang B.B."/>
            <person name="Wang K."/>
            <person name="Wang M."/>
            <person name="Wang X."/>
            <person name="Warfsmann J."/>
            <person name="Weissenbach J."/>
            <person name="White D.D."/>
            <person name="White J.D."/>
            <person name="Wiley G.B."/>
            <person name="Wincker P."/>
            <person name="Xing Y."/>
            <person name="Yang L."/>
            <person name="Yao Z."/>
            <person name="Ying F."/>
            <person name="Zhai J."/>
            <person name="Zhou L."/>
            <person name="Zuber A."/>
            <person name="Denarie J."/>
            <person name="Dixon R.A."/>
            <person name="May G.D."/>
            <person name="Schwartz D.C."/>
            <person name="Rogers J."/>
            <person name="Quetier F."/>
            <person name="Town C.D."/>
            <person name="Roe B.A."/>
        </authorList>
    </citation>
    <scope>NUCLEOTIDE SEQUENCE [LARGE SCALE GENOMIC DNA]</scope>
    <source>
        <strain evidence="2">A17</strain>
        <strain evidence="3 4">cv. Jemalong A17</strain>
    </source>
</reference>
<keyword evidence="4" id="KW-1185">Reference proteome</keyword>
<dbReference type="Proteomes" id="UP000002051">
    <property type="component" value="Chromosome 2"/>
</dbReference>
<name>A0A072V5Q6_MEDTR</name>
<dbReference type="AlphaFoldDB" id="A0A072V5Q6"/>
<feature type="compositionally biased region" description="Polar residues" evidence="1">
    <location>
        <begin position="1"/>
        <end position="13"/>
    </location>
</feature>
<dbReference type="EnsemblPlants" id="KEH37334">
    <property type="protein sequence ID" value="KEH37334"/>
    <property type="gene ID" value="MTR_2g437710"/>
</dbReference>
<sequence>MQIQRISNSSKPNNYKIKQKHVSREVIKPRAESEVQKSRTSLSVEKCSTQLTHSYRKMLTVTEHQYYLLTSSRNKKQNKKAKLTF</sequence>
<reference evidence="2 4" key="2">
    <citation type="journal article" date="2014" name="BMC Genomics">
        <title>An improved genome release (version Mt4.0) for the model legume Medicago truncatula.</title>
        <authorList>
            <person name="Tang H."/>
            <person name="Krishnakumar V."/>
            <person name="Bidwell S."/>
            <person name="Rosen B."/>
            <person name="Chan A."/>
            <person name="Zhou S."/>
            <person name="Gentzbittel L."/>
            <person name="Childs K.L."/>
            <person name="Yandell M."/>
            <person name="Gundlach H."/>
            <person name="Mayer K.F."/>
            <person name="Schwartz D.C."/>
            <person name="Town C.D."/>
        </authorList>
    </citation>
    <scope>GENOME REANNOTATION</scope>
    <source>
        <strain evidence="2">A17</strain>
        <strain evidence="3 4">cv. Jemalong A17</strain>
    </source>
</reference>
<evidence type="ECO:0000313" key="2">
    <source>
        <dbReference type="EMBL" id="KEH37334.1"/>
    </source>
</evidence>
<accession>A0A072V5Q6</accession>
<gene>
    <name evidence="2" type="ordered locus">MTR_2g437710</name>
</gene>
<dbReference type="HOGENOM" id="CLU_2516015_0_0_1"/>
<evidence type="ECO:0000313" key="4">
    <source>
        <dbReference type="Proteomes" id="UP000002051"/>
    </source>
</evidence>
<organism evidence="2 4">
    <name type="scientific">Medicago truncatula</name>
    <name type="common">Barrel medic</name>
    <name type="synonym">Medicago tribuloides</name>
    <dbReference type="NCBI Taxonomy" id="3880"/>
    <lineage>
        <taxon>Eukaryota</taxon>
        <taxon>Viridiplantae</taxon>
        <taxon>Streptophyta</taxon>
        <taxon>Embryophyta</taxon>
        <taxon>Tracheophyta</taxon>
        <taxon>Spermatophyta</taxon>
        <taxon>Magnoliopsida</taxon>
        <taxon>eudicotyledons</taxon>
        <taxon>Gunneridae</taxon>
        <taxon>Pentapetalae</taxon>
        <taxon>rosids</taxon>
        <taxon>fabids</taxon>
        <taxon>Fabales</taxon>
        <taxon>Fabaceae</taxon>
        <taxon>Papilionoideae</taxon>
        <taxon>50 kb inversion clade</taxon>
        <taxon>NPAAA clade</taxon>
        <taxon>Hologalegina</taxon>
        <taxon>IRL clade</taxon>
        <taxon>Trifolieae</taxon>
        <taxon>Medicago</taxon>
    </lineage>
</organism>
<dbReference type="EMBL" id="CM001218">
    <property type="protein sequence ID" value="KEH37334.1"/>
    <property type="molecule type" value="Genomic_DNA"/>
</dbReference>